<evidence type="ECO:0000313" key="3">
    <source>
        <dbReference type="EMBL" id="KAG6505633.1"/>
    </source>
</evidence>
<dbReference type="PANTHER" id="PTHR45952:SF2">
    <property type="entry name" value="OS04G0679400 PROTEIN"/>
    <property type="match status" value="1"/>
</dbReference>
<feature type="compositionally biased region" description="Basic and acidic residues" evidence="1">
    <location>
        <begin position="198"/>
        <end position="207"/>
    </location>
</feature>
<dbReference type="Pfam" id="PF12481">
    <property type="entry name" value="DUF3700"/>
    <property type="match status" value="1"/>
</dbReference>
<protein>
    <recommendedName>
        <fullName evidence="2">DUF3700 domain-containing protein</fullName>
    </recommendedName>
</protein>
<dbReference type="Gene3D" id="3.60.20.10">
    <property type="entry name" value="Glutamine Phosphoribosylpyrophosphate, subunit 1, domain 1"/>
    <property type="match status" value="1"/>
</dbReference>
<dbReference type="EMBL" id="JACMSC010000010">
    <property type="protein sequence ID" value="KAG6505633.1"/>
    <property type="molecule type" value="Genomic_DNA"/>
</dbReference>
<sequence>MLAVFRKTFARRPTELVSPDPCLQQRCAKSREKILRHFQAAHPAVSFCTTFAGGASLASIGPHAPRPSFLHRRLFCSYDNVYCVFVGSIHNLTSLMRQYGLSCKPADEALLVIELYRTLRDRGSYLADKALKDIAGSFAFVVYDNTTGAVFAALSSDCGVPLYWGVAADGLLVIGDEVEIVKGGCGESNAPLHVPQRGRPEEIRASDGQDEADEQRVDSEGTICGASFNVDVSNKVKAMPRVGSAANWASTWRPDGSYRYINGDPTNMVKGFMLWNKKTV</sequence>
<keyword evidence="4" id="KW-1185">Reference proteome</keyword>
<reference evidence="3 4" key="1">
    <citation type="submission" date="2020-08" db="EMBL/GenBank/DDBJ databases">
        <title>Plant Genome Project.</title>
        <authorList>
            <person name="Zhang R.-G."/>
        </authorList>
    </citation>
    <scope>NUCLEOTIDE SEQUENCE [LARGE SCALE GENOMIC DNA]</scope>
    <source>
        <tissue evidence="3">Rhizome</tissue>
    </source>
</reference>
<dbReference type="AlphaFoldDB" id="A0A8J5GS03"/>
<accession>A0A8J5GS03</accession>
<proteinExistence type="predicted"/>
<dbReference type="InterPro" id="IPR044828">
    <property type="entry name" value="TSJT1-like"/>
</dbReference>
<feature type="region of interest" description="Disordered" evidence="1">
    <location>
        <begin position="189"/>
        <end position="212"/>
    </location>
</feature>
<dbReference type="InterPro" id="IPR029055">
    <property type="entry name" value="Ntn_hydrolases_N"/>
</dbReference>
<dbReference type="PANTHER" id="PTHR45952">
    <property type="entry name" value="ALUMINUM INDUCED PROTEIN WITH YGL AND LRDR MOTIFS"/>
    <property type="match status" value="1"/>
</dbReference>
<dbReference type="SMART" id="SM01172">
    <property type="entry name" value="DUF3700"/>
    <property type="match status" value="1"/>
</dbReference>
<gene>
    <name evidence="3" type="ORF">ZIOFF_037998</name>
</gene>
<evidence type="ECO:0000259" key="2">
    <source>
        <dbReference type="SMART" id="SM01172"/>
    </source>
</evidence>
<organism evidence="3 4">
    <name type="scientific">Zingiber officinale</name>
    <name type="common">Ginger</name>
    <name type="synonym">Amomum zingiber</name>
    <dbReference type="NCBI Taxonomy" id="94328"/>
    <lineage>
        <taxon>Eukaryota</taxon>
        <taxon>Viridiplantae</taxon>
        <taxon>Streptophyta</taxon>
        <taxon>Embryophyta</taxon>
        <taxon>Tracheophyta</taxon>
        <taxon>Spermatophyta</taxon>
        <taxon>Magnoliopsida</taxon>
        <taxon>Liliopsida</taxon>
        <taxon>Zingiberales</taxon>
        <taxon>Zingiberaceae</taxon>
        <taxon>Zingiber</taxon>
    </lineage>
</organism>
<evidence type="ECO:0000256" key="1">
    <source>
        <dbReference type="SAM" id="MobiDB-lite"/>
    </source>
</evidence>
<name>A0A8J5GS03_ZINOF</name>
<evidence type="ECO:0000313" key="4">
    <source>
        <dbReference type="Proteomes" id="UP000734854"/>
    </source>
</evidence>
<comment type="caution">
    <text evidence="3">The sequence shown here is derived from an EMBL/GenBank/DDBJ whole genome shotgun (WGS) entry which is preliminary data.</text>
</comment>
<feature type="domain" description="DUF3700" evidence="2">
    <location>
        <begin position="2"/>
        <end position="230"/>
    </location>
</feature>
<dbReference type="SUPFAM" id="SSF56235">
    <property type="entry name" value="N-terminal nucleophile aminohydrolases (Ntn hydrolases)"/>
    <property type="match status" value="1"/>
</dbReference>
<dbReference type="Proteomes" id="UP000734854">
    <property type="component" value="Unassembled WGS sequence"/>
</dbReference>
<dbReference type="InterPro" id="IPR024286">
    <property type="entry name" value="DUF3700"/>
</dbReference>